<dbReference type="Proteomes" id="UP000887576">
    <property type="component" value="Unplaced"/>
</dbReference>
<dbReference type="WBParaSite" id="JU765_v2.g8834.t1">
    <property type="protein sequence ID" value="JU765_v2.g8834.t1"/>
    <property type="gene ID" value="JU765_v2.g8834"/>
</dbReference>
<reference evidence="2" key="1">
    <citation type="submission" date="2022-11" db="UniProtKB">
        <authorList>
            <consortium name="WormBaseParasite"/>
        </authorList>
    </citation>
    <scope>IDENTIFICATION</scope>
</reference>
<evidence type="ECO:0000313" key="1">
    <source>
        <dbReference type="Proteomes" id="UP000887576"/>
    </source>
</evidence>
<accession>A0AC34RP28</accession>
<proteinExistence type="predicted"/>
<organism evidence="1 2">
    <name type="scientific">Panagrolaimus sp. JU765</name>
    <dbReference type="NCBI Taxonomy" id="591449"/>
    <lineage>
        <taxon>Eukaryota</taxon>
        <taxon>Metazoa</taxon>
        <taxon>Ecdysozoa</taxon>
        <taxon>Nematoda</taxon>
        <taxon>Chromadorea</taxon>
        <taxon>Rhabditida</taxon>
        <taxon>Tylenchina</taxon>
        <taxon>Panagrolaimomorpha</taxon>
        <taxon>Panagrolaimoidea</taxon>
        <taxon>Panagrolaimidae</taxon>
        <taxon>Panagrolaimus</taxon>
    </lineage>
</organism>
<evidence type="ECO:0000313" key="2">
    <source>
        <dbReference type="WBParaSite" id="JU765_v2.g8834.t1"/>
    </source>
</evidence>
<sequence>MDCFIGTWNLTESENFDAYLKELGVGVIQRKLMESAKPQIIVEKSGDKWKMSFVVVGKTIVTEFELDKEFEEKTGDGRHIKSVFHFSDGKLTQKQTAIKAGGKNTQIERWIEGDKMIAVGDCHGVKYRRVHQKAH</sequence>
<protein>
    <submittedName>
        <fullName evidence="2">Cytosolic fatty-acid binding proteins domain-containing protein</fullName>
    </submittedName>
</protein>
<name>A0AC34RP28_9BILA</name>